<dbReference type="GO" id="GO:0016301">
    <property type="term" value="F:kinase activity"/>
    <property type="evidence" value="ECO:0007669"/>
    <property type="project" value="UniProtKB-KW"/>
</dbReference>
<dbReference type="InterPro" id="IPR001437">
    <property type="entry name" value="Tscrpt_elong_fac_GreA/B_C"/>
</dbReference>
<dbReference type="GO" id="GO:0006354">
    <property type="term" value="P:DNA-templated transcription elongation"/>
    <property type="evidence" value="ECO:0007669"/>
    <property type="project" value="TreeGrafter"/>
</dbReference>
<name>A0A327X1F5_9GAMM</name>
<dbReference type="GO" id="GO:0003677">
    <property type="term" value="F:DNA binding"/>
    <property type="evidence" value="ECO:0007669"/>
    <property type="project" value="InterPro"/>
</dbReference>
<evidence type="ECO:0000313" key="3">
    <source>
        <dbReference type="EMBL" id="RUO27808.1"/>
    </source>
</evidence>
<organism evidence="2 4">
    <name type="scientific">Aliidiomarina maris</name>
    <dbReference type="NCBI Taxonomy" id="531312"/>
    <lineage>
        <taxon>Bacteria</taxon>
        <taxon>Pseudomonadati</taxon>
        <taxon>Pseudomonadota</taxon>
        <taxon>Gammaproteobacteria</taxon>
        <taxon>Alteromonadales</taxon>
        <taxon>Idiomarinaceae</taxon>
        <taxon>Aliidiomarina</taxon>
    </lineage>
</organism>
<feature type="domain" description="Transcription elongation factor GreA/GreB C-terminal" evidence="1">
    <location>
        <begin position="50"/>
        <end position="124"/>
    </location>
</feature>
<dbReference type="RefSeq" id="WP_111568653.1">
    <property type="nucleotide sequence ID" value="NZ_PIPK01000002.1"/>
</dbReference>
<keyword evidence="3" id="KW-0251">Elongation factor</keyword>
<dbReference type="AlphaFoldDB" id="A0A327X1F5"/>
<keyword evidence="2" id="KW-0418">Kinase</keyword>
<protein>
    <submittedName>
        <fullName evidence="2">Regulator of nucleoside diphosphate kinase</fullName>
    </submittedName>
    <submittedName>
        <fullName evidence="3">Transcription elongation factor GreAB</fullName>
    </submittedName>
</protein>
<reference evidence="2 4" key="2">
    <citation type="submission" date="2018-06" db="EMBL/GenBank/DDBJ databases">
        <title>Genomic Encyclopedia of Type Strains, Phase III (KMG-III): the genomes of soil and plant-associated and newly described type strains.</title>
        <authorList>
            <person name="Whitman W."/>
        </authorList>
    </citation>
    <scope>NUCLEOTIDE SEQUENCE [LARGE SCALE GENOMIC DNA]</scope>
    <source>
        <strain evidence="2 4">CGMCC 1.15366</strain>
    </source>
</reference>
<dbReference type="OrthoDB" id="192847at2"/>
<dbReference type="SUPFAM" id="SSF54534">
    <property type="entry name" value="FKBP-like"/>
    <property type="match status" value="1"/>
</dbReference>
<dbReference type="PANTHER" id="PTHR30437">
    <property type="entry name" value="TRANSCRIPTION ELONGATION FACTOR GREA"/>
    <property type="match status" value="1"/>
</dbReference>
<dbReference type="Gene3D" id="3.10.50.30">
    <property type="entry name" value="Transcription elongation factor, GreA/GreB, C-terminal domain"/>
    <property type="match status" value="1"/>
</dbReference>
<proteinExistence type="predicted"/>
<dbReference type="EMBL" id="QLMD01000003">
    <property type="protein sequence ID" value="RAJ99028.1"/>
    <property type="molecule type" value="Genomic_DNA"/>
</dbReference>
<dbReference type="GO" id="GO:0003746">
    <property type="term" value="F:translation elongation factor activity"/>
    <property type="evidence" value="ECO:0007669"/>
    <property type="project" value="UniProtKB-KW"/>
</dbReference>
<dbReference type="GO" id="GO:0032784">
    <property type="term" value="P:regulation of DNA-templated transcription elongation"/>
    <property type="evidence" value="ECO:0007669"/>
    <property type="project" value="InterPro"/>
</dbReference>
<keyword evidence="5" id="KW-1185">Reference proteome</keyword>
<dbReference type="InterPro" id="IPR036953">
    <property type="entry name" value="GreA/GreB_C_sf"/>
</dbReference>
<evidence type="ECO:0000313" key="2">
    <source>
        <dbReference type="EMBL" id="RAJ99028.1"/>
    </source>
</evidence>
<dbReference type="PANTHER" id="PTHR30437:SF5">
    <property type="entry name" value="REGULATOR OF NUCLEOSIDE DIPHOSPHATE KINASE"/>
    <property type="match status" value="1"/>
</dbReference>
<accession>A0A327X1F5</accession>
<dbReference type="Proteomes" id="UP000287865">
    <property type="component" value="Unassembled WGS sequence"/>
</dbReference>
<comment type="caution">
    <text evidence="2">The sequence shown here is derived from an EMBL/GenBank/DDBJ whole genome shotgun (WGS) entry which is preliminary data.</text>
</comment>
<evidence type="ECO:0000259" key="1">
    <source>
        <dbReference type="Pfam" id="PF01272"/>
    </source>
</evidence>
<dbReference type="GO" id="GO:0070063">
    <property type="term" value="F:RNA polymerase binding"/>
    <property type="evidence" value="ECO:0007669"/>
    <property type="project" value="InterPro"/>
</dbReference>
<gene>
    <name evidence="2" type="ORF">B0I24_10319</name>
    <name evidence="3" type="ORF">CWE07_04150</name>
</gene>
<dbReference type="EMBL" id="PIPK01000002">
    <property type="protein sequence ID" value="RUO27808.1"/>
    <property type="molecule type" value="Genomic_DNA"/>
</dbReference>
<dbReference type="Pfam" id="PF01272">
    <property type="entry name" value="GreA_GreB"/>
    <property type="match status" value="1"/>
</dbReference>
<dbReference type="Proteomes" id="UP000249203">
    <property type="component" value="Unassembled WGS sequence"/>
</dbReference>
<evidence type="ECO:0000313" key="4">
    <source>
        <dbReference type="Proteomes" id="UP000249203"/>
    </source>
</evidence>
<evidence type="ECO:0000313" key="5">
    <source>
        <dbReference type="Proteomes" id="UP000287865"/>
    </source>
</evidence>
<sequence>MSTQPDIILSSYDVANIEKWIEKSSLPVAITDGLETELARATIVKHIDLPHDRVAMGSQVTFNLEEANKTFTKTLCFPDEQAKYDDAISIFAPVGSALIGLAVGQTIEWPGQRGPQHVTITDVRHRQYASA</sequence>
<keyword evidence="2" id="KW-0808">Transferase</keyword>
<dbReference type="Gene3D" id="1.10.286.20">
    <property type="match status" value="1"/>
</dbReference>
<keyword evidence="3" id="KW-0648">Protein biosynthesis</keyword>
<dbReference type="InterPro" id="IPR023459">
    <property type="entry name" value="Tscrpt_elong_fac_GreA/B_fam"/>
</dbReference>
<reference evidence="3 5" key="1">
    <citation type="journal article" date="2018" name="Front. Microbiol.">
        <title>Genome-Based Analysis Reveals the Taxonomy and Diversity of the Family Idiomarinaceae.</title>
        <authorList>
            <person name="Liu Y."/>
            <person name="Lai Q."/>
            <person name="Shao Z."/>
        </authorList>
    </citation>
    <scope>NUCLEOTIDE SEQUENCE [LARGE SCALE GENOMIC DNA]</scope>
    <source>
        <strain evidence="3 5">CF12-14</strain>
    </source>
</reference>